<gene>
    <name evidence="2" type="ORF">O181_015913</name>
</gene>
<evidence type="ECO:0000313" key="3">
    <source>
        <dbReference type="Proteomes" id="UP000765509"/>
    </source>
</evidence>
<evidence type="ECO:0000313" key="2">
    <source>
        <dbReference type="EMBL" id="MBW0476198.1"/>
    </source>
</evidence>
<comment type="caution">
    <text evidence="2">The sequence shown here is derived from an EMBL/GenBank/DDBJ whole genome shotgun (WGS) entry which is preliminary data.</text>
</comment>
<evidence type="ECO:0000256" key="1">
    <source>
        <dbReference type="SAM" id="MobiDB-lite"/>
    </source>
</evidence>
<dbReference type="Proteomes" id="UP000765509">
    <property type="component" value="Unassembled WGS sequence"/>
</dbReference>
<protein>
    <submittedName>
        <fullName evidence="2">Uncharacterized protein</fullName>
    </submittedName>
</protein>
<sequence>MVLLNEGQSDRCQSRPRIPKCKDSSRRSPLTRGRWVLSTHISSCHLSQTAVFPAEGLVRRSTSSYSAPRWSSRNRRISFVSAFLSGSTTILGAKMGGTELPTLPPHHWQLSSTCS</sequence>
<accession>A0A9Q3GQD8</accession>
<proteinExistence type="predicted"/>
<organism evidence="2 3">
    <name type="scientific">Austropuccinia psidii MF-1</name>
    <dbReference type="NCBI Taxonomy" id="1389203"/>
    <lineage>
        <taxon>Eukaryota</taxon>
        <taxon>Fungi</taxon>
        <taxon>Dikarya</taxon>
        <taxon>Basidiomycota</taxon>
        <taxon>Pucciniomycotina</taxon>
        <taxon>Pucciniomycetes</taxon>
        <taxon>Pucciniales</taxon>
        <taxon>Sphaerophragmiaceae</taxon>
        <taxon>Austropuccinia</taxon>
    </lineage>
</organism>
<dbReference type="AlphaFoldDB" id="A0A9Q3GQD8"/>
<reference evidence="2" key="1">
    <citation type="submission" date="2021-03" db="EMBL/GenBank/DDBJ databases">
        <title>Draft genome sequence of rust myrtle Austropuccinia psidii MF-1, a brazilian biotype.</title>
        <authorList>
            <person name="Quecine M.C."/>
            <person name="Pachon D.M.R."/>
            <person name="Bonatelli M.L."/>
            <person name="Correr F.H."/>
            <person name="Franceschini L.M."/>
            <person name="Leite T.F."/>
            <person name="Margarido G.R.A."/>
            <person name="Almeida C.A."/>
            <person name="Ferrarezi J.A."/>
            <person name="Labate C.A."/>
        </authorList>
    </citation>
    <scope>NUCLEOTIDE SEQUENCE</scope>
    <source>
        <strain evidence="2">MF-1</strain>
    </source>
</reference>
<dbReference type="EMBL" id="AVOT02004380">
    <property type="protein sequence ID" value="MBW0476198.1"/>
    <property type="molecule type" value="Genomic_DNA"/>
</dbReference>
<feature type="region of interest" description="Disordered" evidence="1">
    <location>
        <begin position="1"/>
        <end position="28"/>
    </location>
</feature>
<keyword evidence="3" id="KW-1185">Reference proteome</keyword>
<name>A0A9Q3GQD8_9BASI</name>